<feature type="region of interest" description="Disordered" evidence="6">
    <location>
        <begin position="618"/>
        <end position="654"/>
    </location>
</feature>
<dbReference type="SUPFAM" id="SSF52096">
    <property type="entry name" value="ClpP/crotonase"/>
    <property type="match status" value="1"/>
</dbReference>
<dbReference type="InterPro" id="IPR001478">
    <property type="entry name" value="PDZ"/>
</dbReference>
<comment type="similarity">
    <text evidence="1 5">Belongs to the peptidase S41A family.</text>
</comment>
<dbReference type="Pfam" id="PF11818">
    <property type="entry name" value="DUF3340"/>
    <property type="match status" value="1"/>
</dbReference>
<dbReference type="Pfam" id="PF17804">
    <property type="entry name" value="TSP_NTD"/>
    <property type="match status" value="1"/>
</dbReference>
<evidence type="ECO:0000256" key="1">
    <source>
        <dbReference type="ARBA" id="ARBA00009179"/>
    </source>
</evidence>
<feature type="chain" id="PRO_5008381521" evidence="7">
    <location>
        <begin position="21"/>
        <end position="716"/>
    </location>
</feature>
<dbReference type="EMBL" id="FLQX01000101">
    <property type="protein sequence ID" value="SBT05645.1"/>
    <property type="molecule type" value="Genomic_DNA"/>
</dbReference>
<dbReference type="InterPro" id="IPR004447">
    <property type="entry name" value="Peptidase_S41A"/>
</dbReference>
<proteinExistence type="inferred from homology"/>
<dbReference type="PANTHER" id="PTHR32060">
    <property type="entry name" value="TAIL-SPECIFIC PROTEASE"/>
    <property type="match status" value="1"/>
</dbReference>
<dbReference type="NCBIfam" id="TIGR00225">
    <property type="entry name" value="prc"/>
    <property type="match status" value="1"/>
</dbReference>
<evidence type="ECO:0000256" key="7">
    <source>
        <dbReference type="SAM" id="SignalP"/>
    </source>
</evidence>
<dbReference type="PANTHER" id="PTHR32060:SF22">
    <property type="entry name" value="CARBOXYL-TERMINAL-PROCESSING PEPTIDASE 3, CHLOROPLASTIC"/>
    <property type="match status" value="1"/>
</dbReference>
<dbReference type="AlphaFoldDB" id="A0A1A8XKI1"/>
<dbReference type="InterPro" id="IPR029045">
    <property type="entry name" value="ClpP/crotonase-like_dom_sf"/>
</dbReference>
<keyword evidence="2 5" id="KW-0645">Protease</keyword>
<dbReference type="PROSITE" id="PS50106">
    <property type="entry name" value="PDZ"/>
    <property type="match status" value="1"/>
</dbReference>
<gene>
    <name evidence="9" type="primary">prc</name>
    <name evidence="9" type="ORF">ACCAA_260024</name>
</gene>
<keyword evidence="10" id="KW-1185">Reference proteome</keyword>
<name>A0A1A8XKI1_9PROT</name>
<feature type="domain" description="PDZ" evidence="8">
    <location>
        <begin position="234"/>
        <end position="305"/>
    </location>
</feature>
<dbReference type="GO" id="GO:0006508">
    <property type="term" value="P:proteolysis"/>
    <property type="evidence" value="ECO:0007669"/>
    <property type="project" value="UniProtKB-KW"/>
</dbReference>
<dbReference type="InterPro" id="IPR036034">
    <property type="entry name" value="PDZ_sf"/>
</dbReference>
<sequence length="716" mass="79663">MTKKMLWILLAWLLTAPAWALDPQGSELALLLPQPQQAQAALWSAQILTRYHYKAAPLDDAMSEKIFAHYVESLDKEKNFFLQSDIDRFASARTQLDDAILKQDLSIPFAMFNLQRQRLAERVSYARQLLKQQPDFTLKESYPYVRDKVPWAKNEDEIRELWRKRVKNDWLRLKLAGKDDAAIRTTLDKRYENYLTRNARIKSEDAFQIFLNAYATAMDPHTNYLGPRAANDFDISMRLSLVGIGAVLQERDEYTTIRELVPGGPAALSGKLKVGDRIVGVGQGTQAPVTDVLGWRIDDVVALIRGEKDTTVMLSVLPADASPDGKPTLIPLGRAKISIEAQAAKKSIIETRDGMITRRIGVISLPTFYEDFDARRKGDPNYKSATRDVERLLGELKKEKVDGVLIDLRNNGGGSLSEAVDLTGLFIDKGPVVQQRNAQGQVRIENDKHSGFVWAGPLAVLINRGSASASEIVAAAIQDYGRGLVIGEKSYGKGTVQTVIHLNEVAKEEKSPLGELKMTIAQFFRVNGGSTQLRGVSPDIVFPSTSEADEFREASSENALPWTQIKAVDFAPSGRVTTVLPVLRSRHDARVAKDKDFQYLLEDIAEFKALRKKNQISLNETERRADRDKQEAKQKSRAGKNESTAQKAAHQDDGLLANERALSADLAEEQEQKKAKDVLLTESAHILSDEIGLLKADPRLAAQILPAASALETQMR</sequence>
<protein>
    <submittedName>
        <fullName evidence="9">Tail-specific protease</fullName>
        <ecNumber evidence="9">3.4.21.102</ecNumber>
    </submittedName>
</protein>
<evidence type="ECO:0000256" key="4">
    <source>
        <dbReference type="ARBA" id="ARBA00022825"/>
    </source>
</evidence>
<dbReference type="FunFam" id="3.90.226.10:FF:000090">
    <property type="entry name" value="Tail-specific protease"/>
    <property type="match status" value="1"/>
</dbReference>
<dbReference type="STRING" id="1860102.ACCAA_260024"/>
<evidence type="ECO:0000256" key="6">
    <source>
        <dbReference type="SAM" id="MobiDB-lite"/>
    </source>
</evidence>
<dbReference type="InterPro" id="IPR005151">
    <property type="entry name" value="Tail-specific_protease"/>
</dbReference>
<dbReference type="InterPro" id="IPR040573">
    <property type="entry name" value="TSP_N"/>
</dbReference>
<dbReference type="SMART" id="SM00245">
    <property type="entry name" value="TSPc"/>
    <property type="match status" value="1"/>
</dbReference>
<dbReference type="CDD" id="cd06782">
    <property type="entry name" value="cpPDZ_CPP-like"/>
    <property type="match status" value="1"/>
</dbReference>
<evidence type="ECO:0000313" key="9">
    <source>
        <dbReference type="EMBL" id="SBT05645.1"/>
    </source>
</evidence>
<reference evidence="9 10" key="1">
    <citation type="submission" date="2016-06" db="EMBL/GenBank/DDBJ databases">
        <authorList>
            <person name="Kjaerup R.B."/>
            <person name="Dalgaard T.S."/>
            <person name="Juul-Madsen H.R."/>
        </authorList>
    </citation>
    <scope>NUCLEOTIDE SEQUENCE [LARGE SCALE GENOMIC DNA]</scope>
    <source>
        <strain evidence="9">3</strain>
    </source>
</reference>
<evidence type="ECO:0000256" key="3">
    <source>
        <dbReference type="ARBA" id="ARBA00022801"/>
    </source>
</evidence>
<dbReference type="EC" id="3.4.21.102" evidence="9"/>
<dbReference type="Gene3D" id="3.90.226.10">
    <property type="entry name" value="2-enoyl-CoA Hydratase, Chain A, domain 1"/>
    <property type="match status" value="1"/>
</dbReference>
<evidence type="ECO:0000313" key="10">
    <source>
        <dbReference type="Proteomes" id="UP000199169"/>
    </source>
</evidence>
<dbReference type="Proteomes" id="UP000199169">
    <property type="component" value="Unassembled WGS sequence"/>
</dbReference>
<accession>A0A1A8XKI1</accession>
<dbReference type="GO" id="GO:0004252">
    <property type="term" value="F:serine-type endopeptidase activity"/>
    <property type="evidence" value="ECO:0007669"/>
    <property type="project" value="UniProtKB-EC"/>
</dbReference>
<feature type="compositionally biased region" description="Basic and acidic residues" evidence="6">
    <location>
        <begin position="620"/>
        <end position="634"/>
    </location>
</feature>
<dbReference type="InterPro" id="IPR020992">
    <property type="entry name" value="Tail_Prtase_C"/>
</dbReference>
<keyword evidence="3 5" id="KW-0378">Hydrolase</keyword>
<organism evidence="9 10">
    <name type="scientific">Candidatus Accumulibacter aalborgensis</name>
    <dbReference type="NCBI Taxonomy" id="1860102"/>
    <lineage>
        <taxon>Bacteria</taxon>
        <taxon>Pseudomonadati</taxon>
        <taxon>Pseudomonadota</taxon>
        <taxon>Betaproteobacteria</taxon>
        <taxon>Candidatus Accumulibacter</taxon>
    </lineage>
</organism>
<dbReference type="SUPFAM" id="SSF50156">
    <property type="entry name" value="PDZ domain-like"/>
    <property type="match status" value="1"/>
</dbReference>
<dbReference type="GO" id="GO:0030288">
    <property type="term" value="C:outer membrane-bounded periplasmic space"/>
    <property type="evidence" value="ECO:0007669"/>
    <property type="project" value="TreeGrafter"/>
</dbReference>
<evidence type="ECO:0000259" key="8">
    <source>
        <dbReference type="PROSITE" id="PS50106"/>
    </source>
</evidence>
<evidence type="ECO:0000256" key="5">
    <source>
        <dbReference type="RuleBase" id="RU004404"/>
    </source>
</evidence>
<keyword evidence="4 5" id="KW-0720">Serine protease</keyword>
<dbReference type="SMART" id="SM00228">
    <property type="entry name" value="PDZ"/>
    <property type="match status" value="1"/>
</dbReference>
<dbReference type="Gene3D" id="2.30.42.10">
    <property type="match status" value="1"/>
</dbReference>
<feature type="signal peptide" evidence="7">
    <location>
        <begin position="1"/>
        <end position="20"/>
    </location>
</feature>
<evidence type="ECO:0000256" key="2">
    <source>
        <dbReference type="ARBA" id="ARBA00022670"/>
    </source>
</evidence>
<dbReference type="CDD" id="cd07560">
    <property type="entry name" value="Peptidase_S41_CPP"/>
    <property type="match status" value="1"/>
</dbReference>
<dbReference type="Pfam" id="PF00595">
    <property type="entry name" value="PDZ"/>
    <property type="match status" value="1"/>
</dbReference>
<keyword evidence="7" id="KW-0732">Signal</keyword>
<dbReference type="GO" id="GO:0007165">
    <property type="term" value="P:signal transduction"/>
    <property type="evidence" value="ECO:0007669"/>
    <property type="project" value="TreeGrafter"/>
</dbReference>
<dbReference type="RefSeq" id="WP_186406688.1">
    <property type="nucleotide sequence ID" value="NZ_FLQX01000101.1"/>
</dbReference>
<dbReference type="Pfam" id="PF03572">
    <property type="entry name" value="Peptidase_S41"/>
    <property type="match status" value="1"/>
</dbReference>